<organism evidence="3 4">
    <name type="scientific">Arthrobacter zhaoxinii</name>
    <dbReference type="NCBI Taxonomy" id="2964616"/>
    <lineage>
        <taxon>Bacteria</taxon>
        <taxon>Bacillati</taxon>
        <taxon>Actinomycetota</taxon>
        <taxon>Actinomycetes</taxon>
        <taxon>Micrococcales</taxon>
        <taxon>Micrococcaceae</taxon>
        <taxon>Arthrobacter</taxon>
    </lineage>
</organism>
<feature type="domain" description="N-acetyltransferase" evidence="2">
    <location>
        <begin position="15"/>
        <end position="172"/>
    </location>
</feature>
<feature type="region of interest" description="Disordered" evidence="1">
    <location>
        <begin position="153"/>
        <end position="174"/>
    </location>
</feature>
<dbReference type="InterPro" id="IPR016181">
    <property type="entry name" value="Acyl_CoA_acyltransferase"/>
</dbReference>
<dbReference type="InterPro" id="IPR000182">
    <property type="entry name" value="GNAT_dom"/>
</dbReference>
<keyword evidence="4" id="KW-1185">Reference proteome</keyword>
<evidence type="ECO:0000313" key="4">
    <source>
        <dbReference type="Proteomes" id="UP001059859"/>
    </source>
</evidence>
<evidence type="ECO:0000256" key="1">
    <source>
        <dbReference type="SAM" id="MobiDB-lite"/>
    </source>
</evidence>
<dbReference type="InterPro" id="IPR051531">
    <property type="entry name" value="N-acetyltransferase"/>
</dbReference>
<dbReference type="SUPFAM" id="SSF55729">
    <property type="entry name" value="Acyl-CoA N-acyltransferases (Nat)"/>
    <property type="match status" value="1"/>
</dbReference>
<protein>
    <submittedName>
        <fullName evidence="3">GNAT family N-acetyltransferase</fullName>
    </submittedName>
</protein>
<dbReference type="RefSeq" id="WP_260653436.1">
    <property type="nucleotide sequence ID" value="NZ_CP104275.1"/>
</dbReference>
<dbReference type="PROSITE" id="PS51186">
    <property type="entry name" value="GNAT"/>
    <property type="match status" value="1"/>
</dbReference>
<name>A0ABY5YTT2_9MICC</name>
<dbReference type="PANTHER" id="PTHR43792">
    <property type="entry name" value="GNAT FAMILY, PUTATIVE (AFU_ORTHOLOGUE AFUA_3G00765)-RELATED-RELATED"/>
    <property type="match status" value="1"/>
</dbReference>
<evidence type="ECO:0000259" key="2">
    <source>
        <dbReference type="PROSITE" id="PS51186"/>
    </source>
</evidence>
<dbReference type="Gene3D" id="3.40.630.30">
    <property type="match status" value="1"/>
</dbReference>
<reference evidence="3" key="1">
    <citation type="submission" date="2022-09" db="EMBL/GenBank/DDBJ databases">
        <title>Novel species in genus Arthrobacter.</title>
        <authorList>
            <person name="Liu Y."/>
        </authorList>
    </citation>
    <scope>NUCLEOTIDE SEQUENCE</scope>
    <source>
        <strain evidence="3">Zg-Y815</strain>
    </source>
</reference>
<gene>
    <name evidence="3" type="ORF">N2K95_06745</name>
</gene>
<evidence type="ECO:0000313" key="3">
    <source>
        <dbReference type="EMBL" id="UWX98343.1"/>
    </source>
</evidence>
<dbReference type="CDD" id="cd04301">
    <property type="entry name" value="NAT_SF"/>
    <property type="match status" value="1"/>
</dbReference>
<accession>A0ABY5YTT2</accession>
<dbReference type="Proteomes" id="UP001059859">
    <property type="component" value="Chromosome"/>
</dbReference>
<sequence length="174" mass="18792">MTGTLRAELITTDRLTLEPLGVHHAAEMAQVLAGTAIYRYIGGQAPTAEILAARYAAQTVGTSADRREVWLNWIIREQGRSIGFVQATVELEGPTSDVAWVVGEAFQGRGAATEAARAMVAWLRRRHPPVRITASIHPENLPSAAVARNLGLTPTGRLDADGEEQWEDSTPPTT</sequence>
<proteinExistence type="predicted"/>
<dbReference type="Pfam" id="PF13302">
    <property type="entry name" value="Acetyltransf_3"/>
    <property type="match status" value="1"/>
</dbReference>
<dbReference type="EMBL" id="CP104275">
    <property type="protein sequence ID" value="UWX98343.1"/>
    <property type="molecule type" value="Genomic_DNA"/>
</dbReference>